<proteinExistence type="predicted"/>
<gene>
    <name evidence="2" type="ORF">MYCFIDRAFT_180704</name>
</gene>
<dbReference type="RefSeq" id="XP_007932646.1">
    <property type="nucleotide sequence ID" value="XM_007934455.1"/>
</dbReference>
<dbReference type="KEGG" id="pfj:MYCFIDRAFT_180704"/>
<protein>
    <submittedName>
        <fullName evidence="2">Uncharacterized protein</fullName>
    </submittedName>
</protein>
<sequence length="532" mass="59817">MYIVHLSGCTSVHRVSEKEAEKIDKKKTEARRVVFAARSHRLFFAALGALFMNVIQEVTRARISGVLQRLKFKAQFKSVHRTFNQAHAIHLNTCILYTWLLEMRSHWCCLDSRMKSAAPEILLVLVSTGHSVICYDGSRFHSSADHGCTDGLFGSIHVLVSFCHLGEPGNDVAQNLDGFCCTSEAGDDQRNVAARWYSIDFLTKPGFFGNPSSEGHFRQEDELSHRQHPNEIASEKSEITVKALPVAKFPPNKTQTSKSTEESLSDSLARCNYLYPTLDLGLKYMPTALKDTIWPCSNQLHTQQGHFPQVSAQGLHLCPTPTQGWVDKVATSSNTVLADLMMPKNPEIVVSTSASSKEENDICGELRTSETLKYGRCRRNGCTCQGDYPQESICIDGSSWDQAMLRRLLKWDEERLKRCDMKQSGMCWERMSLCAIAVDALMVTLWHRLAWECKGKMMVCGYEIDAELTKWVDLLHIVLPMTAFAKLTPARLQAVVPSVRYVCACALCLCMIVVMYAFLPMPLPWPQDDQST</sequence>
<dbReference type="EMBL" id="KB446575">
    <property type="protein sequence ID" value="EME76801.1"/>
    <property type="molecule type" value="Genomic_DNA"/>
</dbReference>
<dbReference type="VEuPathDB" id="FungiDB:MYCFIDRAFT_180704"/>
<evidence type="ECO:0000256" key="1">
    <source>
        <dbReference type="SAM" id="Phobius"/>
    </source>
</evidence>
<dbReference type="Proteomes" id="UP000016932">
    <property type="component" value="Unassembled WGS sequence"/>
</dbReference>
<name>M2ZXJ1_PSEFD</name>
<keyword evidence="1" id="KW-0472">Membrane</keyword>
<accession>M2ZXJ1</accession>
<keyword evidence="3" id="KW-1185">Reference proteome</keyword>
<keyword evidence="1" id="KW-0812">Transmembrane</keyword>
<dbReference type="AlphaFoldDB" id="M2ZXJ1"/>
<evidence type="ECO:0000313" key="2">
    <source>
        <dbReference type="EMBL" id="EME76801.1"/>
    </source>
</evidence>
<dbReference type="HOGENOM" id="CLU_512028_0_0_1"/>
<dbReference type="GeneID" id="19334488"/>
<reference evidence="2 3" key="1">
    <citation type="journal article" date="2012" name="PLoS Pathog.">
        <title>Diverse lifestyles and strategies of plant pathogenesis encoded in the genomes of eighteen Dothideomycetes fungi.</title>
        <authorList>
            <person name="Ohm R.A."/>
            <person name="Feau N."/>
            <person name="Henrissat B."/>
            <person name="Schoch C.L."/>
            <person name="Horwitz B.A."/>
            <person name="Barry K.W."/>
            <person name="Condon B.J."/>
            <person name="Copeland A.C."/>
            <person name="Dhillon B."/>
            <person name="Glaser F."/>
            <person name="Hesse C.N."/>
            <person name="Kosti I."/>
            <person name="LaButti K."/>
            <person name="Lindquist E.A."/>
            <person name="Lucas S."/>
            <person name="Salamov A.A."/>
            <person name="Bradshaw R.E."/>
            <person name="Ciuffetti L."/>
            <person name="Hamelin R.C."/>
            <person name="Kema G.H.J."/>
            <person name="Lawrence C."/>
            <person name="Scott J.A."/>
            <person name="Spatafora J.W."/>
            <person name="Turgeon B.G."/>
            <person name="de Wit P.J.G.M."/>
            <person name="Zhong S."/>
            <person name="Goodwin S.B."/>
            <person name="Grigoriev I.V."/>
        </authorList>
    </citation>
    <scope>NUCLEOTIDE SEQUENCE [LARGE SCALE GENOMIC DNA]</scope>
    <source>
        <strain evidence="2 3">CIRAD86</strain>
    </source>
</reference>
<feature type="transmembrane region" description="Helical" evidence="1">
    <location>
        <begin position="499"/>
        <end position="519"/>
    </location>
</feature>
<evidence type="ECO:0000313" key="3">
    <source>
        <dbReference type="Proteomes" id="UP000016932"/>
    </source>
</evidence>
<keyword evidence="1" id="KW-1133">Transmembrane helix</keyword>
<feature type="transmembrane region" description="Helical" evidence="1">
    <location>
        <begin position="431"/>
        <end position="451"/>
    </location>
</feature>
<organism evidence="2 3">
    <name type="scientific">Pseudocercospora fijiensis (strain CIRAD86)</name>
    <name type="common">Black leaf streak disease fungus</name>
    <name type="synonym">Mycosphaerella fijiensis</name>
    <dbReference type="NCBI Taxonomy" id="383855"/>
    <lineage>
        <taxon>Eukaryota</taxon>
        <taxon>Fungi</taxon>
        <taxon>Dikarya</taxon>
        <taxon>Ascomycota</taxon>
        <taxon>Pezizomycotina</taxon>
        <taxon>Dothideomycetes</taxon>
        <taxon>Dothideomycetidae</taxon>
        <taxon>Mycosphaerellales</taxon>
        <taxon>Mycosphaerellaceae</taxon>
        <taxon>Pseudocercospora</taxon>
    </lineage>
</organism>